<dbReference type="PaxDb" id="55529-EKX35429"/>
<evidence type="ECO:0000313" key="3">
    <source>
        <dbReference type="EMBL" id="EKX35429.1"/>
    </source>
</evidence>
<dbReference type="EnsemblProtists" id="EKX35429">
    <property type="protein sequence ID" value="EKX35429"/>
    <property type="gene ID" value="GUITHDRAFT_118346"/>
</dbReference>
<organism evidence="3">
    <name type="scientific">Guillardia theta (strain CCMP2712)</name>
    <name type="common">Cryptophyte</name>
    <dbReference type="NCBI Taxonomy" id="905079"/>
    <lineage>
        <taxon>Eukaryota</taxon>
        <taxon>Cryptophyceae</taxon>
        <taxon>Pyrenomonadales</taxon>
        <taxon>Geminigeraceae</taxon>
        <taxon>Guillardia</taxon>
    </lineage>
</organism>
<evidence type="ECO:0000256" key="2">
    <source>
        <dbReference type="SAM" id="MobiDB-lite"/>
    </source>
</evidence>
<evidence type="ECO:0000313" key="4">
    <source>
        <dbReference type="EnsemblProtists" id="EKX35429"/>
    </source>
</evidence>
<dbReference type="Proteomes" id="UP000011087">
    <property type="component" value="Unassembled WGS sequence"/>
</dbReference>
<protein>
    <submittedName>
        <fullName evidence="3 4">Uncharacterized protein</fullName>
    </submittedName>
</protein>
<dbReference type="RefSeq" id="XP_005822409.1">
    <property type="nucleotide sequence ID" value="XM_005822352.1"/>
</dbReference>
<reference evidence="3 5" key="1">
    <citation type="journal article" date="2012" name="Nature">
        <title>Algal genomes reveal evolutionary mosaicism and the fate of nucleomorphs.</title>
        <authorList>
            <consortium name="DOE Joint Genome Institute"/>
            <person name="Curtis B.A."/>
            <person name="Tanifuji G."/>
            <person name="Burki F."/>
            <person name="Gruber A."/>
            <person name="Irimia M."/>
            <person name="Maruyama S."/>
            <person name="Arias M.C."/>
            <person name="Ball S.G."/>
            <person name="Gile G.H."/>
            <person name="Hirakawa Y."/>
            <person name="Hopkins J.F."/>
            <person name="Kuo A."/>
            <person name="Rensing S.A."/>
            <person name="Schmutz J."/>
            <person name="Symeonidi A."/>
            <person name="Elias M."/>
            <person name="Eveleigh R.J."/>
            <person name="Herman E.K."/>
            <person name="Klute M.J."/>
            <person name="Nakayama T."/>
            <person name="Obornik M."/>
            <person name="Reyes-Prieto A."/>
            <person name="Armbrust E.V."/>
            <person name="Aves S.J."/>
            <person name="Beiko R.G."/>
            <person name="Coutinho P."/>
            <person name="Dacks J.B."/>
            <person name="Durnford D.G."/>
            <person name="Fast N.M."/>
            <person name="Green B.R."/>
            <person name="Grisdale C.J."/>
            <person name="Hempel F."/>
            <person name="Henrissat B."/>
            <person name="Hoppner M.P."/>
            <person name="Ishida K."/>
            <person name="Kim E."/>
            <person name="Koreny L."/>
            <person name="Kroth P.G."/>
            <person name="Liu Y."/>
            <person name="Malik S.B."/>
            <person name="Maier U.G."/>
            <person name="McRose D."/>
            <person name="Mock T."/>
            <person name="Neilson J.A."/>
            <person name="Onodera N.T."/>
            <person name="Poole A.M."/>
            <person name="Pritham E.J."/>
            <person name="Richards T.A."/>
            <person name="Rocap G."/>
            <person name="Roy S.W."/>
            <person name="Sarai C."/>
            <person name="Schaack S."/>
            <person name="Shirato S."/>
            <person name="Slamovits C.H."/>
            <person name="Spencer D.F."/>
            <person name="Suzuki S."/>
            <person name="Worden A.Z."/>
            <person name="Zauner S."/>
            <person name="Barry K."/>
            <person name="Bell C."/>
            <person name="Bharti A.K."/>
            <person name="Crow J.A."/>
            <person name="Grimwood J."/>
            <person name="Kramer R."/>
            <person name="Lindquist E."/>
            <person name="Lucas S."/>
            <person name="Salamov A."/>
            <person name="McFadden G.I."/>
            <person name="Lane C.E."/>
            <person name="Keeling P.J."/>
            <person name="Gray M.W."/>
            <person name="Grigoriev I.V."/>
            <person name="Archibald J.M."/>
        </authorList>
    </citation>
    <scope>NUCLEOTIDE SEQUENCE</scope>
    <source>
        <strain evidence="3 5">CCMP2712</strain>
    </source>
</reference>
<evidence type="ECO:0000256" key="1">
    <source>
        <dbReference type="SAM" id="Coils"/>
    </source>
</evidence>
<dbReference type="AlphaFoldDB" id="L1IHM3"/>
<name>L1IHM3_GUITC</name>
<dbReference type="EMBL" id="JH993090">
    <property type="protein sequence ID" value="EKX35429.1"/>
    <property type="molecule type" value="Genomic_DNA"/>
</dbReference>
<gene>
    <name evidence="3" type="ORF">GUITHDRAFT_118346</name>
</gene>
<feature type="coiled-coil region" evidence="1">
    <location>
        <begin position="74"/>
        <end position="101"/>
    </location>
</feature>
<reference evidence="5" key="2">
    <citation type="submission" date="2012-11" db="EMBL/GenBank/DDBJ databases">
        <authorList>
            <person name="Kuo A."/>
            <person name="Curtis B.A."/>
            <person name="Tanifuji G."/>
            <person name="Burki F."/>
            <person name="Gruber A."/>
            <person name="Irimia M."/>
            <person name="Maruyama S."/>
            <person name="Arias M.C."/>
            <person name="Ball S.G."/>
            <person name="Gile G.H."/>
            <person name="Hirakawa Y."/>
            <person name="Hopkins J.F."/>
            <person name="Rensing S.A."/>
            <person name="Schmutz J."/>
            <person name="Symeonidi A."/>
            <person name="Elias M."/>
            <person name="Eveleigh R.J."/>
            <person name="Herman E.K."/>
            <person name="Klute M.J."/>
            <person name="Nakayama T."/>
            <person name="Obornik M."/>
            <person name="Reyes-Prieto A."/>
            <person name="Armbrust E.V."/>
            <person name="Aves S.J."/>
            <person name="Beiko R.G."/>
            <person name="Coutinho P."/>
            <person name="Dacks J.B."/>
            <person name="Durnford D.G."/>
            <person name="Fast N.M."/>
            <person name="Green B.R."/>
            <person name="Grisdale C."/>
            <person name="Hempe F."/>
            <person name="Henrissat B."/>
            <person name="Hoppner M.P."/>
            <person name="Ishida K.-I."/>
            <person name="Kim E."/>
            <person name="Koreny L."/>
            <person name="Kroth P.G."/>
            <person name="Liu Y."/>
            <person name="Malik S.-B."/>
            <person name="Maier U.G."/>
            <person name="McRose D."/>
            <person name="Mock T."/>
            <person name="Neilson J.A."/>
            <person name="Onodera N.T."/>
            <person name="Poole A.M."/>
            <person name="Pritham E.J."/>
            <person name="Richards T.A."/>
            <person name="Rocap G."/>
            <person name="Roy S.W."/>
            <person name="Sarai C."/>
            <person name="Schaack S."/>
            <person name="Shirato S."/>
            <person name="Slamovits C.H."/>
            <person name="Spencer D.F."/>
            <person name="Suzuki S."/>
            <person name="Worden A.Z."/>
            <person name="Zauner S."/>
            <person name="Barry K."/>
            <person name="Bell C."/>
            <person name="Bharti A.K."/>
            <person name="Crow J.A."/>
            <person name="Grimwood J."/>
            <person name="Kramer R."/>
            <person name="Lindquist E."/>
            <person name="Lucas S."/>
            <person name="Salamov A."/>
            <person name="McFadden G.I."/>
            <person name="Lane C.E."/>
            <person name="Keeling P.J."/>
            <person name="Gray M.W."/>
            <person name="Grigoriev I.V."/>
            <person name="Archibald J.M."/>
        </authorList>
    </citation>
    <scope>NUCLEOTIDE SEQUENCE</scope>
    <source>
        <strain evidence="5">CCMP2712</strain>
    </source>
</reference>
<keyword evidence="1" id="KW-0175">Coiled coil</keyword>
<sequence>MDKERLKAQADELQGVVDRQTLEIRRRYMLNEELLELQRNHEAFREKFILFRDELANRRAQLEEGRSENGFHRLDGLRSVVRDLERKADALSTEKKDLEAKVASRQAYDQEIRNEIHAKETMISDFRTRVEKQAEFIRFQTAKVAELEQHLEQLREAPEERIEEGRTRDDVGVVGPSSLQSESDYRERELEAAISHNARSLEMQKSKIADLRSILEDERRKAEQLRESLSIAKRNVQDLQIMLQDTNARKSGHDLQQTLHESQIELSAEKSKFDTLNAELLDRKRVIQQLESKVRQVNLDLEHQQQARLHSNST</sequence>
<dbReference type="HOGENOM" id="CLU_886937_0_0_1"/>
<reference evidence="4" key="3">
    <citation type="submission" date="2015-06" db="UniProtKB">
        <authorList>
            <consortium name="EnsemblProtists"/>
        </authorList>
    </citation>
    <scope>IDENTIFICATION</scope>
</reference>
<dbReference type="GeneID" id="17292170"/>
<accession>L1IHM3</accession>
<keyword evidence="5" id="KW-1185">Reference proteome</keyword>
<evidence type="ECO:0000313" key="5">
    <source>
        <dbReference type="Proteomes" id="UP000011087"/>
    </source>
</evidence>
<dbReference type="KEGG" id="gtt:GUITHDRAFT_118346"/>
<proteinExistence type="predicted"/>
<feature type="region of interest" description="Disordered" evidence="2">
    <location>
        <begin position="157"/>
        <end position="185"/>
    </location>
</feature>
<feature type="compositionally biased region" description="Basic and acidic residues" evidence="2">
    <location>
        <begin position="157"/>
        <end position="171"/>
    </location>
</feature>
<feature type="coiled-coil region" evidence="1">
    <location>
        <begin position="201"/>
        <end position="249"/>
    </location>
</feature>